<dbReference type="Proteomes" id="UP001162992">
    <property type="component" value="Chromosome 14"/>
</dbReference>
<keyword evidence="2" id="KW-1185">Reference proteome</keyword>
<evidence type="ECO:0000313" key="2">
    <source>
        <dbReference type="Proteomes" id="UP001162992"/>
    </source>
</evidence>
<evidence type="ECO:0000313" key="1">
    <source>
        <dbReference type="EMBL" id="KAJ7531848.1"/>
    </source>
</evidence>
<accession>A0ACC2BQ95</accession>
<dbReference type="EMBL" id="CM055105">
    <property type="protein sequence ID" value="KAJ7531848.1"/>
    <property type="molecule type" value="Genomic_DNA"/>
</dbReference>
<gene>
    <name evidence="1" type="ORF">O6H91_14G061300</name>
</gene>
<name>A0ACC2BQ95_DIPCM</name>
<reference evidence="2" key="1">
    <citation type="journal article" date="2024" name="Proc. Natl. Acad. Sci. U.S.A.">
        <title>Extraordinary preservation of gene collinearity over three hundred million years revealed in homosporous lycophytes.</title>
        <authorList>
            <person name="Li C."/>
            <person name="Wickell D."/>
            <person name="Kuo L.Y."/>
            <person name="Chen X."/>
            <person name="Nie B."/>
            <person name="Liao X."/>
            <person name="Peng D."/>
            <person name="Ji J."/>
            <person name="Jenkins J."/>
            <person name="Williams M."/>
            <person name="Shu S."/>
            <person name="Plott C."/>
            <person name="Barry K."/>
            <person name="Rajasekar S."/>
            <person name="Grimwood J."/>
            <person name="Han X."/>
            <person name="Sun S."/>
            <person name="Hou Z."/>
            <person name="He W."/>
            <person name="Dai G."/>
            <person name="Sun C."/>
            <person name="Schmutz J."/>
            <person name="Leebens-Mack J.H."/>
            <person name="Li F.W."/>
            <person name="Wang L."/>
        </authorList>
    </citation>
    <scope>NUCLEOTIDE SEQUENCE [LARGE SCALE GENOMIC DNA]</scope>
    <source>
        <strain evidence="2">cv. PW_Plant_1</strain>
    </source>
</reference>
<protein>
    <submittedName>
        <fullName evidence="1">Uncharacterized protein</fullName>
    </submittedName>
</protein>
<sequence>MAMAVAASSGMANAIAIATSTSASSFFLKRSCCMPQQQPRKTFSLNIRCARVGGIEIPNSKRIEISLQYIHGVGKTTARQILLDAGMENRHTRELTEEDLTRLRDEVSKYMIEGDLRRFNNLAIKRLKDIQCYRGRRHIMSLPCRGQHTKCNARTRKGKKKITVAGKKKAPKG</sequence>
<organism evidence="1 2">
    <name type="scientific">Diphasiastrum complanatum</name>
    <name type="common">Issler's clubmoss</name>
    <name type="synonym">Lycopodium complanatum</name>
    <dbReference type="NCBI Taxonomy" id="34168"/>
    <lineage>
        <taxon>Eukaryota</taxon>
        <taxon>Viridiplantae</taxon>
        <taxon>Streptophyta</taxon>
        <taxon>Embryophyta</taxon>
        <taxon>Tracheophyta</taxon>
        <taxon>Lycopodiopsida</taxon>
        <taxon>Lycopodiales</taxon>
        <taxon>Lycopodiaceae</taxon>
        <taxon>Lycopodioideae</taxon>
        <taxon>Diphasiastrum</taxon>
    </lineage>
</organism>
<proteinExistence type="predicted"/>
<comment type="caution">
    <text evidence="1">The sequence shown here is derived from an EMBL/GenBank/DDBJ whole genome shotgun (WGS) entry which is preliminary data.</text>
</comment>